<dbReference type="GO" id="GO:0033130">
    <property type="term" value="F:acetylcholine receptor binding"/>
    <property type="evidence" value="ECO:0007669"/>
    <property type="project" value="TreeGrafter"/>
</dbReference>
<dbReference type="PANTHER" id="PTHR32217:SF5">
    <property type="entry name" value="LYMPHOCYTE ANTIGEN 6H"/>
    <property type="match status" value="1"/>
</dbReference>
<evidence type="ECO:0000256" key="7">
    <source>
        <dbReference type="ARBA" id="ARBA00023180"/>
    </source>
</evidence>
<dbReference type="Pfam" id="PF00021">
    <property type="entry name" value="UPAR_LY6"/>
    <property type="match status" value="1"/>
</dbReference>
<keyword evidence="7" id="KW-0325">Glycoprotein</keyword>
<dbReference type="GO" id="GO:0095500">
    <property type="term" value="P:acetylcholine receptor signaling pathway"/>
    <property type="evidence" value="ECO:0007669"/>
    <property type="project" value="TreeGrafter"/>
</dbReference>
<dbReference type="SMART" id="SM00134">
    <property type="entry name" value="LU"/>
    <property type="match status" value="1"/>
</dbReference>
<dbReference type="GO" id="GO:0005886">
    <property type="term" value="C:plasma membrane"/>
    <property type="evidence" value="ECO:0007669"/>
    <property type="project" value="UniProtKB-SubCell"/>
</dbReference>
<keyword evidence="3" id="KW-0336">GPI-anchor</keyword>
<name>A0A485N0I0_LYNPA</name>
<evidence type="ECO:0000256" key="3">
    <source>
        <dbReference type="ARBA" id="ARBA00022622"/>
    </source>
</evidence>
<feature type="compositionally biased region" description="Low complexity" evidence="9">
    <location>
        <begin position="56"/>
        <end position="66"/>
    </location>
</feature>
<evidence type="ECO:0000256" key="9">
    <source>
        <dbReference type="SAM" id="MobiDB-lite"/>
    </source>
</evidence>
<evidence type="ECO:0000313" key="12">
    <source>
        <dbReference type="Proteomes" id="UP000386466"/>
    </source>
</evidence>
<protein>
    <recommendedName>
        <fullName evidence="10">UPAR/Ly6 domain-containing protein</fullName>
    </recommendedName>
</protein>
<evidence type="ECO:0000313" key="11">
    <source>
        <dbReference type="EMBL" id="VFV25516.1"/>
    </source>
</evidence>
<feature type="region of interest" description="Disordered" evidence="9">
    <location>
        <begin position="1"/>
        <end position="33"/>
    </location>
</feature>
<dbReference type="PANTHER" id="PTHR32217">
    <property type="entry name" value="LYMPHOCYTE ANTIGEN 6H"/>
    <property type="match status" value="1"/>
</dbReference>
<dbReference type="InterPro" id="IPR045860">
    <property type="entry name" value="Snake_toxin-like_sf"/>
</dbReference>
<feature type="domain" description="UPAR/Ly6" evidence="10">
    <location>
        <begin position="134"/>
        <end position="239"/>
    </location>
</feature>
<dbReference type="SUPFAM" id="SSF57302">
    <property type="entry name" value="Snake toxin-like"/>
    <property type="match status" value="1"/>
</dbReference>
<feature type="region of interest" description="Disordered" evidence="9">
    <location>
        <begin position="47"/>
        <end position="104"/>
    </location>
</feature>
<keyword evidence="2" id="KW-1003">Cell membrane</keyword>
<evidence type="ECO:0000256" key="4">
    <source>
        <dbReference type="ARBA" id="ARBA00022729"/>
    </source>
</evidence>
<dbReference type="InterPro" id="IPR016054">
    <property type="entry name" value="LY6_UPA_recep-like"/>
</dbReference>
<sequence length="255" mass="27105">MGAWGGLGEEGRRTTSEGGARNGAGGREGRPASFWNFPKVTACQLSDIPSWSGTQGPAWGPTARAPGRGGDRRARPRLPLGGAPTDWRTSSLATREEAPDARSPEGSLTLVGAMRGLQLVLLVFLLCWERVLSLQCYSCLELETTSQCQPIQCPMSGVCFNSDMTVTLGSGKKVKSQHKGCAPSCEVATKIMTQLSQMTNPESLSQGVLTKFEVQEVTCCEKDLCNGVARMARSSWALAGGLLLSLGPAFLRALP</sequence>
<dbReference type="GO" id="GO:0045202">
    <property type="term" value="C:synapse"/>
    <property type="evidence" value="ECO:0007669"/>
    <property type="project" value="GOC"/>
</dbReference>
<dbReference type="GO" id="GO:0098552">
    <property type="term" value="C:side of membrane"/>
    <property type="evidence" value="ECO:0007669"/>
    <property type="project" value="UniProtKB-KW"/>
</dbReference>
<accession>A0A485N0I0</accession>
<keyword evidence="12" id="KW-1185">Reference proteome</keyword>
<gene>
    <name evidence="11" type="ORF">LYPA_23C001355</name>
</gene>
<dbReference type="AlphaFoldDB" id="A0A485N0I0"/>
<feature type="compositionally biased region" description="Basic and acidic residues" evidence="9">
    <location>
        <begin position="94"/>
        <end position="103"/>
    </location>
</feature>
<evidence type="ECO:0000256" key="1">
    <source>
        <dbReference type="ARBA" id="ARBA00004609"/>
    </source>
</evidence>
<dbReference type="EMBL" id="CAAGRJ010007689">
    <property type="protein sequence ID" value="VFV25516.1"/>
    <property type="molecule type" value="Genomic_DNA"/>
</dbReference>
<evidence type="ECO:0000259" key="10">
    <source>
        <dbReference type="SMART" id="SM00134"/>
    </source>
</evidence>
<dbReference type="Proteomes" id="UP000386466">
    <property type="component" value="Unassembled WGS sequence"/>
</dbReference>
<reference evidence="11 12" key="1">
    <citation type="submission" date="2019-01" db="EMBL/GenBank/DDBJ databases">
        <authorList>
            <person name="Alioto T."/>
            <person name="Alioto T."/>
        </authorList>
    </citation>
    <scope>NUCLEOTIDE SEQUENCE [LARGE SCALE GENOMIC DNA]</scope>
</reference>
<dbReference type="InterPro" id="IPR051445">
    <property type="entry name" value="LY6H/LY6L_nAChR_modulators"/>
</dbReference>
<dbReference type="GO" id="GO:0030550">
    <property type="term" value="F:acetylcholine receptor inhibitor activity"/>
    <property type="evidence" value="ECO:0007669"/>
    <property type="project" value="TreeGrafter"/>
</dbReference>
<organism evidence="11 12">
    <name type="scientific">Lynx pardinus</name>
    <name type="common">Iberian lynx</name>
    <name type="synonym">Felis pardina</name>
    <dbReference type="NCBI Taxonomy" id="191816"/>
    <lineage>
        <taxon>Eukaryota</taxon>
        <taxon>Metazoa</taxon>
        <taxon>Chordata</taxon>
        <taxon>Craniata</taxon>
        <taxon>Vertebrata</taxon>
        <taxon>Euteleostomi</taxon>
        <taxon>Mammalia</taxon>
        <taxon>Eutheria</taxon>
        <taxon>Laurasiatheria</taxon>
        <taxon>Carnivora</taxon>
        <taxon>Feliformia</taxon>
        <taxon>Felidae</taxon>
        <taxon>Felinae</taxon>
        <taxon>Lynx</taxon>
    </lineage>
</organism>
<evidence type="ECO:0000256" key="8">
    <source>
        <dbReference type="ARBA" id="ARBA00023288"/>
    </source>
</evidence>
<keyword evidence="5" id="KW-0472">Membrane</keyword>
<keyword evidence="4" id="KW-0732">Signal</keyword>
<proteinExistence type="predicted"/>
<evidence type="ECO:0000256" key="2">
    <source>
        <dbReference type="ARBA" id="ARBA00022475"/>
    </source>
</evidence>
<keyword evidence="6" id="KW-1015">Disulfide bond</keyword>
<evidence type="ECO:0000256" key="6">
    <source>
        <dbReference type="ARBA" id="ARBA00023157"/>
    </source>
</evidence>
<evidence type="ECO:0000256" key="5">
    <source>
        <dbReference type="ARBA" id="ARBA00023136"/>
    </source>
</evidence>
<keyword evidence="8" id="KW-0449">Lipoprotein</keyword>
<comment type="subcellular location">
    <subcellularLocation>
        <location evidence="1">Cell membrane</location>
        <topology evidence="1">Lipid-anchor</topology>
        <topology evidence="1">GPI-anchor</topology>
    </subcellularLocation>
</comment>